<accession>A0A0F9QAK6</accession>
<protein>
    <submittedName>
        <fullName evidence="1">Uncharacterized protein</fullName>
    </submittedName>
</protein>
<proteinExistence type="predicted"/>
<evidence type="ECO:0000313" key="1">
    <source>
        <dbReference type="EMBL" id="KKN02378.1"/>
    </source>
</evidence>
<gene>
    <name evidence="1" type="ORF">LCGC14_1118230</name>
</gene>
<dbReference type="AlphaFoldDB" id="A0A0F9QAK6"/>
<organism evidence="1">
    <name type="scientific">marine sediment metagenome</name>
    <dbReference type="NCBI Taxonomy" id="412755"/>
    <lineage>
        <taxon>unclassified sequences</taxon>
        <taxon>metagenomes</taxon>
        <taxon>ecological metagenomes</taxon>
    </lineage>
</organism>
<dbReference type="EMBL" id="LAZR01005155">
    <property type="protein sequence ID" value="KKN02378.1"/>
    <property type="molecule type" value="Genomic_DNA"/>
</dbReference>
<name>A0A0F9QAK6_9ZZZZ</name>
<reference evidence="1" key="1">
    <citation type="journal article" date="2015" name="Nature">
        <title>Complex archaea that bridge the gap between prokaryotes and eukaryotes.</title>
        <authorList>
            <person name="Spang A."/>
            <person name="Saw J.H."/>
            <person name="Jorgensen S.L."/>
            <person name="Zaremba-Niedzwiedzka K."/>
            <person name="Martijn J."/>
            <person name="Lind A.E."/>
            <person name="van Eijk R."/>
            <person name="Schleper C."/>
            <person name="Guy L."/>
            <person name="Ettema T.J."/>
        </authorList>
    </citation>
    <scope>NUCLEOTIDE SEQUENCE</scope>
</reference>
<comment type="caution">
    <text evidence="1">The sequence shown here is derived from an EMBL/GenBank/DDBJ whole genome shotgun (WGS) entry which is preliminary data.</text>
</comment>
<sequence>MDIILTTPKSESKISREEACEEVADDPESYWFRTYSFNPKVKKGDKVFFTENGLITGFSKVLCVEELPEGYMVCDSTDRIWKGNYVMKFNTWTWIKEKIQMKGFRRIRYVEKLKDWKLKAMLSSY</sequence>